<dbReference type="EMBL" id="JAXIOK010000011">
    <property type="protein sequence ID" value="KAK4759966.1"/>
    <property type="molecule type" value="Genomic_DNA"/>
</dbReference>
<evidence type="ECO:0000313" key="1">
    <source>
        <dbReference type="EMBL" id="KAK4759966.1"/>
    </source>
</evidence>
<dbReference type="AlphaFoldDB" id="A0AAN7K8M2"/>
<organism evidence="1 2">
    <name type="scientific">Trapa incisa</name>
    <dbReference type="NCBI Taxonomy" id="236973"/>
    <lineage>
        <taxon>Eukaryota</taxon>
        <taxon>Viridiplantae</taxon>
        <taxon>Streptophyta</taxon>
        <taxon>Embryophyta</taxon>
        <taxon>Tracheophyta</taxon>
        <taxon>Spermatophyta</taxon>
        <taxon>Magnoliopsida</taxon>
        <taxon>eudicotyledons</taxon>
        <taxon>Gunneridae</taxon>
        <taxon>Pentapetalae</taxon>
        <taxon>rosids</taxon>
        <taxon>malvids</taxon>
        <taxon>Myrtales</taxon>
        <taxon>Lythraceae</taxon>
        <taxon>Trapa</taxon>
    </lineage>
</organism>
<comment type="caution">
    <text evidence="1">The sequence shown here is derived from an EMBL/GenBank/DDBJ whole genome shotgun (WGS) entry which is preliminary data.</text>
</comment>
<dbReference type="Proteomes" id="UP001345219">
    <property type="component" value="Chromosome 17"/>
</dbReference>
<gene>
    <name evidence="1" type="ORF">SAY87_023097</name>
</gene>
<reference evidence="1 2" key="1">
    <citation type="journal article" date="2023" name="Hortic Res">
        <title>Pangenome of water caltrop reveals structural variations and asymmetric subgenome divergence after allopolyploidization.</title>
        <authorList>
            <person name="Zhang X."/>
            <person name="Chen Y."/>
            <person name="Wang L."/>
            <person name="Yuan Y."/>
            <person name="Fang M."/>
            <person name="Shi L."/>
            <person name="Lu R."/>
            <person name="Comes H.P."/>
            <person name="Ma Y."/>
            <person name="Chen Y."/>
            <person name="Huang G."/>
            <person name="Zhou Y."/>
            <person name="Zheng Z."/>
            <person name="Qiu Y."/>
        </authorList>
    </citation>
    <scope>NUCLEOTIDE SEQUENCE [LARGE SCALE GENOMIC DNA]</scope>
    <source>
        <tissue evidence="1">Roots</tissue>
    </source>
</reference>
<sequence>MVTRSPIETGIFIAGSDFIPFENCRYIDEKCMDKYRFWTGRRPGQSDGPKCRWYVLMFTGNEVAGHEDKTELDESFIIITIE</sequence>
<proteinExistence type="predicted"/>
<accession>A0AAN7K8M2</accession>
<name>A0AAN7K8M2_9MYRT</name>
<evidence type="ECO:0000313" key="2">
    <source>
        <dbReference type="Proteomes" id="UP001345219"/>
    </source>
</evidence>
<keyword evidence="2" id="KW-1185">Reference proteome</keyword>
<protein>
    <submittedName>
        <fullName evidence="1">Uncharacterized protein</fullName>
    </submittedName>
</protein>